<dbReference type="AlphaFoldDB" id="A0A968GH35"/>
<comment type="caution">
    <text evidence="2">The sequence shown here is derived from an EMBL/GenBank/DDBJ whole genome shotgun (WGS) entry which is preliminary data.</text>
</comment>
<gene>
    <name evidence="2" type="ORF">HCT48_01415</name>
</gene>
<evidence type="ECO:0000256" key="1">
    <source>
        <dbReference type="SAM" id="SignalP"/>
    </source>
</evidence>
<dbReference type="EMBL" id="JAATLM010000001">
    <property type="protein sequence ID" value="NIZ68879.1"/>
    <property type="molecule type" value="Genomic_DNA"/>
</dbReference>
<evidence type="ECO:0000313" key="3">
    <source>
        <dbReference type="Proteomes" id="UP000778951"/>
    </source>
</evidence>
<accession>A0A968GH35</accession>
<reference evidence="2" key="1">
    <citation type="submission" date="2020-03" db="EMBL/GenBank/DDBJ databases">
        <title>Spirochaetal bacteria isolated from arthropods constitute a novel genus Entomospira genus novum within the order Spirochaetales.</title>
        <authorList>
            <person name="Grana-Miraglia L."/>
            <person name="Sikutova S."/>
            <person name="Fingerle V."/>
            <person name="Sing A."/>
            <person name="Castillo-Ramirez S."/>
            <person name="Margos G."/>
            <person name="Rudolf I."/>
        </authorList>
    </citation>
    <scope>NUCLEOTIDE SEQUENCE</scope>
    <source>
        <strain evidence="2">BR149</strain>
    </source>
</reference>
<protein>
    <submittedName>
        <fullName evidence="2">Uncharacterized protein</fullName>
    </submittedName>
</protein>
<dbReference type="RefSeq" id="WP_167694993.1">
    <property type="nucleotide sequence ID" value="NZ_CP118181.1"/>
</dbReference>
<sequence length="151" mass="17611">MQHYRYLLSFGLLMMFSSPAGAQEEPLRRAWMLYQQATYPTDEALGKIVLHLDKSEDALFRTVVADLLRRRLSSSYLDARTQLLIREEHQALMTILPRIDSVRVGAWQGQGEFFARRLRLLSHNGDSYLLELLFRGDRQKLIALDWQKGED</sequence>
<keyword evidence="1" id="KW-0732">Signal</keyword>
<proteinExistence type="predicted"/>
<organism evidence="2 3">
    <name type="scientific">Entomospira culicis</name>
    <dbReference type="NCBI Taxonomy" id="2719989"/>
    <lineage>
        <taxon>Bacteria</taxon>
        <taxon>Pseudomonadati</taxon>
        <taxon>Spirochaetota</taxon>
        <taxon>Spirochaetia</taxon>
        <taxon>Spirochaetales</taxon>
        <taxon>Spirochaetaceae</taxon>
        <taxon>Entomospira</taxon>
    </lineage>
</organism>
<feature type="signal peptide" evidence="1">
    <location>
        <begin position="1"/>
        <end position="22"/>
    </location>
</feature>
<dbReference type="Proteomes" id="UP000778951">
    <property type="component" value="Unassembled WGS sequence"/>
</dbReference>
<keyword evidence="3" id="KW-1185">Reference proteome</keyword>
<name>A0A968GH35_9SPIO</name>
<feature type="chain" id="PRO_5036732870" evidence="1">
    <location>
        <begin position="23"/>
        <end position="151"/>
    </location>
</feature>
<evidence type="ECO:0000313" key="2">
    <source>
        <dbReference type="EMBL" id="NIZ68879.1"/>
    </source>
</evidence>